<protein>
    <submittedName>
        <fullName evidence="2">Uncharacterized protein</fullName>
    </submittedName>
</protein>
<dbReference type="InterPro" id="IPR037505">
    <property type="entry name" value="pH-resp_palC"/>
</dbReference>
<name>A0A4Y9XUT5_9APHY</name>
<evidence type="ECO:0000313" key="3">
    <source>
        <dbReference type="Proteomes" id="UP000298390"/>
    </source>
</evidence>
<reference evidence="2 3" key="1">
    <citation type="submission" date="2019-01" db="EMBL/GenBank/DDBJ databases">
        <title>Genome sequencing of the rare red list fungi Fomitopsis rosea.</title>
        <authorList>
            <person name="Buettner E."/>
            <person name="Kellner H."/>
        </authorList>
    </citation>
    <scope>NUCLEOTIDE SEQUENCE [LARGE SCALE GENOMIC DNA]</scope>
    <source>
        <strain evidence="2 3">DSM 105464</strain>
    </source>
</reference>
<dbReference type="AlphaFoldDB" id="A0A4Y9XUT5"/>
<dbReference type="GO" id="GO:0005886">
    <property type="term" value="C:plasma membrane"/>
    <property type="evidence" value="ECO:0007669"/>
    <property type="project" value="TreeGrafter"/>
</dbReference>
<proteinExistence type="predicted"/>
<dbReference type="PANTHER" id="PTHR40463">
    <property type="entry name" value="PH-RESPONSE REGULATOR PROTEIN PALC"/>
    <property type="match status" value="1"/>
</dbReference>
<dbReference type="Gene3D" id="1.25.40.280">
    <property type="entry name" value="alix/aip1 like domains"/>
    <property type="match status" value="1"/>
</dbReference>
<gene>
    <name evidence="2" type="ORF">EVJ58_g9223</name>
</gene>
<evidence type="ECO:0000313" key="2">
    <source>
        <dbReference type="EMBL" id="TFY53825.1"/>
    </source>
</evidence>
<dbReference type="Proteomes" id="UP000298390">
    <property type="component" value="Unassembled WGS sequence"/>
</dbReference>
<dbReference type="GO" id="GO:0071467">
    <property type="term" value="P:cellular response to pH"/>
    <property type="evidence" value="ECO:0007669"/>
    <property type="project" value="InterPro"/>
</dbReference>
<dbReference type="EMBL" id="SEKV01000772">
    <property type="protein sequence ID" value="TFY53825.1"/>
    <property type="molecule type" value="Genomic_DNA"/>
</dbReference>
<dbReference type="PANTHER" id="PTHR40463:SF1">
    <property type="entry name" value="PH-RESPONSE REGULATOR PROTEIN PALC"/>
    <property type="match status" value="1"/>
</dbReference>
<feature type="non-terminal residue" evidence="2">
    <location>
        <position position="1"/>
    </location>
</feature>
<accession>A0A4Y9XUT5</accession>
<feature type="region of interest" description="Disordered" evidence="1">
    <location>
        <begin position="113"/>
        <end position="143"/>
    </location>
</feature>
<comment type="caution">
    <text evidence="2">The sequence shown here is derived from an EMBL/GenBank/DDBJ whole genome shotgun (WGS) entry which is preliminary data.</text>
</comment>
<dbReference type="STRING" id="34475.A0A4Y9XUT5"/>
<sequence length="143" mass="15552">AFHAALAHKWLGVDAGENGDTAKAGEAVAFLAWAKKELEDLRGGANVMSSDREKDMRERRKEKVVQELESVSVFLKGYKNMNDTPFAKPTPAFGPGSVAYIRRQTEELELATRAVGEEPATSEPADITSPQSGRSYAGEGSYF</sequence>
<dbReference type="InterPro" id="IPR038499">
    <property type="entry name" value="BRO1_sf"/>
</dbReference>
<evidence type="ECO:0000256" key="1">
    <source>
        <dbReference type="SAM" id="MobiDB-lite"/>
    </source>
</evidence>
<organism evidence="2 3">
    <name type="scientific">Rhodofomes roseus</name>
    <dbReference type="NCBI Taxonomy" id="34475"/>
    <lineage>
        <taxon>Eukaryota</taxon>
        <taxon>Fungi</taxon>
        <taxon>Dikarya</taxon>
        <taxon>Basidiomycota</taxon>
        <taxon>Agaricomycotina</taxon>
        <taxon>Agaricomycetes</taxon>
        <taxon>Polyporales</taxon>
        <taxon>Rhodofomes</taxon>
    </lineage>
</organism>